<organism evidence="1 2">
    <name type="scientific">Saccharopolyspora phatthalungensis</name>
    <dbReference type="NCBI Taxonomy" id="664693"/>
    <lineage>
        <taxon>Bacteria</taxon>
        <taxon>Bacillati</taxon>
        <taxon>Actinomycetota</taxon>
        <taxon>Actinomycetes</taxon>
        <taxon>Pseudonocardiales</taxon>
        <taxon>Pseudonocardiaceae</taxon>
        <taxon>Saccharopolyspora</taxon>
    </lineage>
</organism>
<sequence>MTVTLNHTIVPARDNDAAAGPSAVSSGFVLRR</sequence>
<accession>A0A840QDD5</accession>
<gene>
    <name evidence="1" type="ORF">BJ970_004103</name>
</gene>
<proteinExistence type="predicted"/>
<name>A0A840QDD5_9PSEU</name>
<evidence type="ECO:0000313" key="1">
    <source>
        <dbReference type="EMBL" id="MBB5156569.1"/>
    </source>
</evidence>
<protein>
    <submittedName>
        <fullName evidence="1">Uncharacterized protein</fullName>
    </submittedName>
</protein>
<reference evidence="1 2" key="1">
    <citation type="submission" date="2020-08" db="EMBL/GenBank/DDBJ databases">
        <title>Sequencing the genomes of 1000 actinobacteria strains.</title>
        <authorList>
            <person name="Klenk H.-P."/>
        </authorList>
    </citation>
    <scope>NUCLEOTIDE SEQUENCE [LARGE SCALE GENOMIC DNA]</scope>
    <source>
        <strain evidence="1 2">DSM 45584</strain>
    </source>
</reference>
<evidence type="ECO:0000313" key="2">
    <source>
        <dbReference type="Proteomes" id="UP000584374"/>
    </source>
</evidence>
<dbReference type="AlphaFoldDB" id="A0A840QDD5"/>
<comment type="caution">
    <text evidence="1">The sequence shown here is derived from an EMBL/GenBank/DDBJ whole genome shotgun (WGS) entry which is preliminary data.</text>
</comment>
<keyword evidence="2" id="KW-1185">Reference proteome</keyword>
<dbReference type="Proteomes" id="UP000584374">
    <property type="component" value="Unassembled WGS sequence"/>
</dbReference>
<dbReference type="EMBL" id="JACHIW010000001">
    <property type="protein sequence ID" value="MBB5156569.1"/>
    <property type="molecule type" value="Genomic_DNA"/>
</dbReference>